<keyword evidence="3" id="KW-1185">Reference proteome</keyword>
<evidence type="ECO:0000256" key="1">
    <source>
        <dbReference type="SAM" id="MobiDB-lite"/>
    </source>
</evidence>
<dbReference type="EMBL" id="CAJNJA010054513">
    <property type="protein sequence ID" value="CAE7853584.1"/>
    <property type="molecule type" value="Genomic_DNA"/>
</dbReference>
<feature type="compositionally biased region" description="Polar residues" evidence="1">
    <location>
        <begin position="184"/>
        <end position="196"/>
    </location>
</feature>
<reference evidence="2" key="1">
    <citation type="submission" date="2021-02" db="EMBL/GenBank/DDBJ databases">
        <authorList>
            <person name="Dougan E. K."/>
            <person name="Rhodes N."/>
            <person name="Thang M."/>
            <person name="Chan C."/>
        </authorList>
    </citation>
    <scope>NUCLEOTIDE SEQUENCE</scope>
</reference>
<gene>
    <name evidence="2" type="ORF">SNEC2469_LOCUS26619</name>
</gene>
<sequence>MWPMNEKGKLRKPSTDAIKLNKILLRHFVPNFASHPQVARIPVIAPVLAMIAKEFGVQILEPQINADLYRARLGDEGALAVYRQAHRPNHRRRAAGPEEANDEEEGELEEGGEEGEEGEEAAPDDAATEPEGEGVHEGPNVAPWLGVAAIFDLPDGESDPELEGDGSSMCSEERFGADLLSAPSVGSSDPDSQDTMTGGEFE</sequence>
<organism evidence="2 3">
    <name type="scientific">Symbiodinium necroappetens</name>
    <dbReference type="NCBI Taxonomy" id="1628268"/>
    <lineage>
        <taxon>Eukaryota</taxon>
        <taxon>Sar</taxon>
        <taxon>Alveolata</taxon>
        <taxon>Dinophyceae</taxon>
        <taxon>Suessiales</taxon>
        <taxon>Symbiodiniaceae</taxon>
        <taxon>Symbiodinium</taxon>
    </lineage>
</organism>
<evidence type="ECO:0000313" key="2">
    <source>
        <dbReference type="EMBL" id="CAE7853584.1"/>
    </source>
</evidence>
<name>A0A813A680_9DINO</name>
<evidence type="ECO:0000313" key="3">
    <source>
        <dbReference type="Proteomes" id="UP000601435"/>
    </source>
</evidence>
<dbReference type="AlphaFoldDB" id="A0A813A680"/>
<accession>A0A813A680</accession>
<feature type="compositionally biased region" description="Acidic residues" evidence="1">
    <location>
        <begin position="154"/>
        <end position="164"/>
    </location>
</feature>
<dbReference type="Proteomes" id="UP000601435">
    <property type="component" value="Unassembled WGS sequence"/>
</dbReference>
<feature type="region of interest" description="Disordered" evidence="1">
    <location>
        <begin position="87"/>
        <end position="202"/>
    </location>
</feature>
<dbReference type="OrthoDB" id="433674at2759"/>
<protein>
    <submittedName>
        <fullName evidence="2">Uncharacterized protein</fullName>
    </submittedName>
</protein>
<proteinExistence type="predicted"/>
<feature type="compositionally biased region" description="Acidic residues" evidence="1">
    <location>
        <begin position="99"/>
        <end position="132"/>
    </location>
</feature>
<comment type="caution">
    <text evidence="2">The sequence shown here is derived from an EMBL/GenBank/DDBJ whole genome shotgun (WGS) entry which is preliminary data.</text>
</comment>